<dbReference type="InterPro" id="IPR050789">
    <property type="entry name" value="Diverse_Enzym_Activities"/>
</dbReference>
<dbReference type="InterPro" id="IPR001466">
    <property type="entry name" value="Beta-lactam-related"/>
</dbReference>
<evidence type="ECO:0000313" key="3">
    <source>
        <dbReference type="EMBL" id="MEH2553366.1"/>
    </source>
</evidence>
<organism evidence="3 4">
    <name type="scientific">Bradyrhizobium algeriense</name>
    <dbReference type="NCBI Taxonomy" id="634784"/>
    <lineage>
        <taxon>Bacteria</taxon>
        <taxon>Pseudomonadati</taxon>
        <taxon>Pseudomonadota</taxon>
        <taxon>Alphaproteobacteria</taxon>
        <taxon>Hyphomicrobiales</taxon>
        <taxon>Nitrobacteraceae</taxon>
        <taxon>Bradyrhizobium</taxon>
    </lineage>
</organism>
<dbReference type="EMBL" id="JAZHRV010000001">
    <property type="protein sequence ID" value="MEH2553366.1"/>
    <property type="molecule type" value="Genomic_DNA"/>
</dbReference>
<dbReference type="RefSeq" id="WP_334477830.1">
    <property type="nucleotide sequence ID" value="NZ_JAZHRV010000001.1"/>
</dbReference>
<feature type="signal peptide" evidence="1">
    <location>
        <begin position="1"/>
        <end position="28"/>
    </location>
</feature>
<dbReference type="PANTHER" id="PTHR43283">
    <property type="entry name" value="BETA-LACTAMASE-RELATED"/>
    <property type="match status" value="1"/>
</dbReference>
<gene>
    <name evidence="3" type="ORF">V1286_000895</name>
</gene>
<accession>A0ABU8B4A2</accession>
<dbReference type="PANTHER" id="PTHR43283:SF3">
    <property type="entry name" value="BETA-LACTAMASE FAMILY PROTEIN (AFU_ORTHOLOGUE AFUA_5G07500)"/>
    <property type="match status" value="1"/>
</dbReference>
<evidence type="ECO:0000256" key="1">
    <source>
        <dbReference type="SAM" id="SignalP"/>
    </source>
</evidence>
<dbReference type="InterPro" id="IPR012338">
    <property type="entry name" value="Beta-lactam/transpept-like"/>
</dbReference>
<proteinExistence type="predicted"/>
<dbReference type="SUPFAM" id="SSF56601">
    <property type="entry name" value="beta-lactamase/transpeptidase-like"/>
    <property type="match status" value="1"/>
</dbReference>
<protein>
    <submittedName>
        <fullName evidence="3">CubicO group peptidase (Beta-lactamase class C family)</fullName>
    </submittedName>
</protein>
<reference evidence="3 4" key="1">
    <citation type="submission" date="2024-02" db="EMBL/GenBank/DDBJ databases">
        <title>Adaptive strategies in a cosmopolitan and abundant soil bacterium.</title>
        <authorList>
            <person name="Carini P."/>
        </authorList>
    </citation>
    <scope>NUCLEOTIDE SEQUENCE [LARGE SCALE GENOMIC DNA]</scope>
    <source>
        <strain evidence="3 4">AZCC 1608</strain>
    </source>
</reference>
<feature type="domain" description="Beta-lactamase-related" evidence="2">
    <location>
        <begin position="55"/>
        <end position="426"/>
    </location>
</feature>
<evidence type="ECO:0000259" key="2">
    <source>
        <dbReference type="Pfam" id="PF00144"/>
    </source>
</evidence>
<keyword evidence="4" id="KW-1185">Reference proteome</keyword>
<dbReference type="Gene3D" id="3.40.710.10">
    <property type="entry name" value="DD-peptidase/beta-lactamase superfamily"/>
    <property type="match status" value="1"/>
</dbReference>
<feature type="chain" id="PRO_5047496112" evidence="1">
    <location>
        <begin position="29"/>
        <end position="444"/>
    </location>
</feature>
<name>A0ABU8B4A2_9BRAD</name>
<evidence type="ECO:0000313" key="4">
    <source>
        <dbReference type="Proteomes" id="UP001364224"/>
    </source>
</evidence>
<keyword evidence="1" id="KW-0732">Signal</keyword>
<sequence length="444" mass="47804">MSRWKILAATTALAAMVLATTVSLPACARELQPLATATPEQVGMSPERLGRITSMLKKEIADGKLPGAVVMVARKGKIVYSDAIGFQDKGANTPMKPDSIFRIYSMTKPLVSVAAMMLVEDGVIQLTDPISKFLPAFKDMQVSVATPGPDGKATYTNVPAARPIIVQDLLRHSAGLAYAEITKNEPVKTAYVEAKFSQPGVHEYDSRGMTPAEQVERIAKAPLIHQPGTMWEYSMAVDILGRVVEAASGKRLAVFLDERMFTPLKMVDTSFWLPASKMPRLAQPLPVDPASGQKVSVIDVSAEPGNDSGGAGGLSTANDYLRFGQMLMNGGELDGVRVMSRSTIKLMTSDHLGTRVAAPLQPGELLLGTPGYTFGLGFAVRQNDGIAGVSGSAGEFMWAGYAGTYFWVDPKEEIVGVYMTQAPSPIRAYYRKMFKSLVYQALVD</sequence>
<dbReference type="Pfam" id="PF00144">
    <property type="entry name" value="Beta-lactamase"/>
    <property type="match status" value="1"/>
</dbReference>
<comment type="caution">
    <text evidence="3">The sequence shown here is derived from an EMBL/GenBank/DDBJ whole genome shotgun (WGS) entry which is preliminary data.</text>
</comment>
<dbReference type="Proteomes" id="UP001364224">
    <property type="component" value="Unassembled WGS sequence"/>
</dbReference>